<name>A0ACB0XNS5_MELEN</name>
<comment type="caution">
    <text evidence="1">The sequence shown here is derived from an EMBL/GenBank/DDBJ whole genome shotgun (WGS) entry which is preliminary data.</text>
</comment>
<evidence type="ECO:0000313" key="1">
    <source>
        <dbReference type="EMBL" id="CAK5010463.1"/>
    </source>
</evidence>
<gene>
    <name evidence="1" type="ORF">MENTE1834_LOCUS1628</name>
</gene>
<dbReference type="EMBL" id="CAVMJV010000001">
    <property type="protein sequence ID" value="CAK5010463.1"/>
    <property type="molecule type" value="Genomic_DNA"/>
</dbReference>
<sequence>MREEKFVAASYVIDCLLQKGKVRDENMEILLVTNHPYTFSKEKGEANRDGVGQRNEKVKRKSLKY</sequence>
<organism evidence="1 2">
    <name type="scientific">Meloidogyne enterolobii</name>
    <name type="common">Root-knot nematode worm</name>
    <name type="synonym">Meloidogyne mayaguensis</name>
    <dbReference type="NCBI Taxonomy" id="390850"/>
    <lineage>
        <taxon>Eukaryota</taxon>
        <taxon>Metazoa</taxon>
        <taxon>Ecdysozoa</taxon>
        <taxon>Nematoda</taxon>
        <taxon>Chromadorea</taxon>
        <taxon>Rhabditida</taxon>
        <taxon>Tylenchina</taxon>
        <taxon>Tylenchomorpha</taxon>
        <taxon>Tylenchoidea</taxon>
        <taxon>Meloidogynidae</taxon>
        <taxon>Meloidogyninae</taxon>
        <taxon>Meloidogyne</taxon>
    </lineage>
</organism>
<reference evidence="1" key="1">
    <citation type="submission" date="2023-11" db="EMBL/GenBank/DDBJ databases">
        <authorList>
            <person name="Poullet M."/>
        </authorList>
    </citation>
    <scope>NUCLEOTIDE SEQUENCE</scope>
    <source>
        <strain evidence="1">E1834</strain>
    </source>
</reference>
<accession>A0ACB0XNS5</accession>
<dbReference type="Proteomes" id="UP001497535">
    <property type="component" value="Unassembled WGS sequence"/>
</dbReference>
<protein>
    <submittedName>
        <fullName evidence="1">Uncharacterized protein</fullName>
    </submittedName>
</protein>
<proteinExistence type="predicted"/>
<evidence type="ECO:0000313" key="2">
    <source>
        <dbReference type="Proteomes" id="UP001497535"/>
    </source>
</evidence>
<keyword evidence="2" id="KW-1185">Reference proteome</keyword>